<dbReference type="InterPro" id="IPR000571">
    <property type="entry name" value="Znf_CCCH"/>
</dbReference>
<dbReference type="PANTHER" id="PTHR46557:SF1">
    <property type="entry name" value="SERINE_THREONINE-PROTEIN PHOSPHATASE 1 REGULATORY SUBUNIT 10"/>
    <property type="match status" value="1"/>
</dbReference>
<dbReference type="GO" id="GO:0008270">
    <property type="term" value="F:zinc ion binding"/>
    <property type="evidence" value="ECO:0007669"/>
    <property type="project" value="UniProtKB-KW"/>
</dbReference>
<dbReference type="PANTHER" id="PTHR46557">
    <property type="entry name" value="SERINE/THREONINE-PROTEIN PHOSPHATASE 1 REGULATORY SUBUNIT 10-RELATED"/>
    <property type="match status" value="1"/>
</dbReference>
<evidence type="ECO:0000256" key="4">
    <source>
        <dbReference type="PROSITE-ProRule" id="PRU00649"/>
    </source>
</evidence>
<comment type="subcellular location">
    <subcellularLocation>
        <location evidence="4">Nucleus</location>
    </subcellularLocation>
</comment>
<protein>
    <recommendedName>
        <fullName evidence="11">Serine/threonine-protein phosphatase 1 regulatory subunit 10</fullName>
    </recommendedName>
</protein>
<dbReference type="EMBL" id="JAKELL010000059">
    <property type="protein sequence ID" value="KAH8985885.1"/>
    <property type="molecule type" value="Genomic_DNA"/>
</dbReference>
<gene>
    <name evidence="9" type="ORF">EDB92DRAFT_2116593</name>
</gene>
<keyword evidence="3 5" id="KW-0862">Zinc</keyword>
<feature type="compositionally biased region" description="Polar residues" evidence="6">
    <location>
        <begin position="111"/>
        <end position="125"/>
    </location>
</feature>
<evidence type="ECO:0000256" key="3">
    <source>
        <dbReference type="ARBA" id="ARBA00022833"/>
    </source>
</evidence>
<keyword evidence="4" id="KW-0539">Nucleus</keyword>
<evidence type="ECO:0000256" key="1">
    <source>
        <dbReference type="ARBA" id="ARBA00022723"/>
    </source>
</evidence>
<sequence>MDVFSNASAWLQHSPTQISQSSQNDLADTQRPPSSTDWKDPSPSVSGSNGASAVSGNIDLHDFGLGDLSAPQTSSTSPSTFFNYPSNFFLPSVSTPYNAMNYGPTNWSPQPGQVPLSTYSTLNGATSSTSQSPSSQSSQSNIDPALTTLSTSTPPLSYSPPANGSQQQSSQHHLLHSQYPHLSSLSIAYAQASSSPLVTTLAQAQSQTQSHQQSQQPEPSQGTLSPFALHPPQHLSSIPPSLFYSATPQSDSPAPPSHTRREAFLEAIKPSLQPKSFAGGARSVQQLVSRIIEYGISEVSGQTRLDILTKIRDNAGNNYFRAWLENISAMDITRDWLKAGAIINTDNQVLETVMPLLHIADRLPFTGDTLVSSKIGKIVRKLAKDAPIPAVKDMAANLERKWRNQFVYMQDQVMAAEDDMQDAKQKKRKLPDAPFNSKAGPPTKRSAVSPASTSRPSVVVKKEGRLSTPTAAGAATVKDSKSDSSFFSAPKQKPKLPSFKKAPTGPTASTAVKKETIANVAQPSSTDAFQEALKDMARARKPSPVAPNISGTTRTTPPVVLASAKPLKKKKSVTWAPDGQLELVKLIERAVYDDDPVDGTSHALHNVRELERGEGAALHAHLFEELLDWSEPQLIDMPEDIEARPRGEESQERGAQEQRELIALGASYLVQPIPDSPAELQPISMLSQEQVDENVVQMLAGAEIDALSWPPAVAIAPLAGATVSELVGQLAAEGAAGSALTASEAVIAPAFDPAVLAQLANSIPQEQLQQLAQMFAAQPPLPQTQQQDDQPGWETQTPAAFPADAGMNAGTPRDRWPPMPDDPKWGGGGSGRGRGRGRPLDGVRQFRSRTACSFYAQGRCKYGDQCNFSHDQGFS</sequence>
<accession>A0AAD4LDW3</accession>
<dbReference type="AlphaFoldDB" id="A0AAD4LDW3"/>
<evidence type="ECO:0000256" key="5">
    <source>
        <dbReference type="PROSITE-ProRule" id="PRU00723"/>
    </source>
</evidence>
<dbReference type="Pfam" id="PF08711">
    <property type="entry name" value="Med26"/>
    <property type="match status" value="1"/>
</dbReference>
<feature type="region of interest" description="Disordered" evidence="6">
    <location>
        <begin position="200"/>
        <end position="259"/>
    </location>
</feature>
<organism evidence="9 10">
    <name type="scientific">Lactarius akahatsu</name>
    <dbReference type="NCBI Taxonomy" id="416441"/>
    <lineage>
        <taxon>Eukaryota</taxon>
        <taxon>Fungi</taxon>
        <taxon>Dikarya</taxon>
        <taxon>Basidiomycota</taxon>
        <taxon>Agaricomycotina</taxon>
        <taxon>Agaricomycetes</taxon>
        <taxon>Russulales</taxon>
        <taxon>Russulaceae</taxon>
        <taxon>Lactarius</taxon>
    </lineage>
</organism>
<evidence type="ECO:0000256" key="6">
    <source>
        <dbReference type="SAM" id="MobiDB-lite"/>
    </source>
</evidence>
<feature type="region of interest" description="Disordered" evidence="6">
    <location>
        <begin position="418"/>
        <end position="508"/>
    </location>
</feature>
<name>A0AAD4LDW3_9AGAM</name>
<dbReference type="InterPro" id="IPR017923">
    <property type="entry name" value="TFIIS_N"/>
</dbReference>
<feature type="region of interest" description="Disordered" evidence="6">
    <location>
        <begin position="111"/>
        <end position="174"/>
    </location>
</feature>
<keyword evidence="10" id="KW-1185">Reference proteome</keyword>
<dbReference type="InterPro" id="IPR035441">
    <property type="entry name" value="TFIIS/LEDGF_dom_sf"/>
</dbReference>
<dbReference type="Gene3D" id="1.20.930.10">
    <property type="entry name" value="Conserved domain common to transcription factors TFIIS, elongin A, CRSP70"/>
    <property type="match status" value="1"/>
</dbReference>
<evidence type="ECO:0000256" key="2">
    <source>
        <dbReference type="ARBA" id="ARBA00022771"/>
    </source>
</evidence>
<proteinExistence type="predicted"/>
<dbReference type="PROSITE" id="PS50103">
    <property type="entry name" value="ZF_C3H1"/>
    <property type="match status" value="1"/>
</dbReference>
<dbReference type="PROSITE" id="PS51319">
    <property type="entry name" value="TFIIS_N"/>
    <property type="match status" value="1"/>
</dbReference>
<keyword evidence="1 5" id="KW-0479">Metal-binding</keyword>
<feature type="domain" description="C3H1-type" evidence="7">
    <location>
        <begin position="846"/>
        <end position="873"/>
    </location>
</feature>
<feature type="compositionally biased region" description="Basic and acidic residues" evidence="6">
    <location>
        <begin position="812"/>
        <end position="824"/>
    </location>
</feature>
<feature type="region of interest" description="Disordered" evidence="6">
    <location>
        <begin position="780"/>
        <end position="843"/>
    </location>
</feature>
<feature type="compositionally biased region" description="Polar residues" evidence="6">
    <location>
        <begin position="1"/>
        <end position="36"/>
    </location>
</feature>
<dbReference type="InterPro" id="IPR036855">
    <property type="entry name" value="Znf_CCCH_sf"/>
</dbReference>
<dbReference type="GO" id="GO:0008157">
    <property type="term" value="F:protein phosphatase 1 binding"/>
    <property type="evidence" value="ECO:0007669"/>
    <property type="project" value="TreeGrafter"/>
</dbReference>
<feature type="zinc finger region" description="C3H1-type" evidence="5">
    <location>
        <begin position="846"/>
        <end position="873"/>
    </location>
</feature>
<feature type="compositionally biased region" description="Low complexity" evidence="6">
    <location>
        <begin position="203"/>
        <end position="221"/>
    </location>
</feature>
<feature type="region of interest" description="Disordered" evidence="6">
    <location>
        <begin position="1"/>
        <end position="53"/>
    </location>
</feature>
<feature type="compositionally biased region" description="Low complexity" evidence="6">
    <location>
        <begin position="780"/>
        <end position="790"/>
    </location>
</feature>
<dbReference type="SUPFAM" id="SSF47676">
    <property type="entry name" value="Conserved domain common to transcription factors TFIIS, elongin A, CRSP70"/>
    <property type="match status" value="1"/>
</dbReference>
<evidence type="ECO:0000259" key="7">
    <source>
        <dbReference type="PROSITE" id="PS50103"/>
    </source>
</evidence>
<reference evidence="9" key="1">
    <citation type="submission" date="2022-01" db="EMBL/GenBank/DDBJ databases">
        <title>Comparative genomics reveals a dynamic genome evolution in the ectomycorrhizal milk-cap (Lactarius) mushrooms.</title>
        <authorList>
            <consortium name="DOE Joint Genome Institute"/>
            <person name="Lebreton A."/>
            <person name="Tang N."/>
            <person name="Kuo A."/>
            <person name="LaButti K."/>
            <person name="Drula E."/>
            <person name="Barry K."/>
            <person name="Clum A."/>
            <person name="Lipzen A."/>
            <person name="Mousain D."/>
            <person name="Ng V."/>
            <person name="Wang R."/>
            <person name="Wang X."/>
            <person name="Dai Y."/>
            <person name="Henrissat B."/>
            <person name="Grigoriev I.V."/>
            <person name="Guerin-Laguette A."/>
            <person name="Yu F."/>
            <person name="Martin F.M."/>
        </authorList>
    </citation>
    <scope>NUCLEOTIDE SEQUENCE</scope>
    <source>
        <strain evidence="9">QP</strain>
    </source>
</reference>
<feature type="compositionally biased region" description="Polar residues" evidence="6">
    <location>
        <begin position="234"/>
        <end position="252"/>
    </location>
</feature>
<keyword evidence="2 5" id="KW-0863">Zinc-finger</keyword>
<dbReference type="Proteomes" id="UP001201163">
    <property type="component" value="Unassembled WGS sequence"/>
</dbReference>
<evidence type="ECO:0008006" key="11">
    <source>
        <dbReference type="Google" id="ProtNLM"/>
    </source>
</evidence>
<dbReference type="SUPFAM" id="SSF90229">
    <property type="entry name" value="CCCH zinc finger"/>
    <property type="match status" value="1"/>
</dbReference>
<feature type="compositionally biased region" description="Low complexity" evidence="6">
    <location>
        <begin position="126"/>
        <end position="174"/>
    </location>
</feature>
<comment type="caution">
    <text evidence="9">The sequence shown here is derived from an EMBL/GenBank/DDBJ whole genome shotgun (WGS) entry which is preliminary data.</text>
</comment>
<dbReference type="GO" id="GO:0000785">
    <property type="term" value="C:chromatin"/>
    <property type="evidence" value="ECO:0007669"/>
    <property type="project" value="TreeGrafter"/>
</dbReference>
<dbReference type="GO" id="GO:0072357">
    <property type="term" value="C:PTW/PP1 phosphatase complex"/>
    <property type="evidence" value="ECO:0007669"/>
    <property type="project" value="TreeGrafter"/>
</dbReference>
<dbReference type="Gene3D" id="2.30.30.1190">
    <property type="match status" value="1"/>
</dbReference>
<dbReference type="SMART" id="SM00356">
    <property type="entry name" value="ZnF_C3H1"/>
    <property type="match status" value="1"/>
</dbReference>
<feature type="compositionally biased region" description="Low complexity" evidence="6">
    <location>
        <begin position="41"/>
        <end position="53"/>
    </location>
</feature>
<feature type="domain" description="TFIIS N-terminal" evidence="8">
    <location>
        <begin position="331"/>
        <end position="409"/>
    </location>
</feature>
<evidence type="ECO:0000313" key="10">
    <source>
        <dbReference type="Proteomes" id="UP001201163"/>
    </source>
</evidence>
<dbReference type="Pfam" id="PF00642">
    <property type="entry name" value="zf-CCCH"/>
    <property type="match status" value="1"/>
</dbReference>
<evidence type="ECO:0000259" key="8">
    <source>
        <dbReference type="PROSITE" id="PS51319"/>
    </source>
</evidence>
<dbReference type="GO" id="GO:0005634">
    <property type="term" value="C:nucleus"/>
    <property type="evidence" value="ECO:0007669"/>
    <property type="project" value="UniProtKB-SubCell"/>
</dbReference>
<evidence type="ECO:0000313" key="9">
    <source>
        <dbReference type="EMBL" id="KAH8985885.1"/>
    </source>
</evidence>